<gene>
    <name evidence="4" type="ORF">FHS27_000384</name>
</gene>
<dbReference type="InterPro" id="IPR036280">
    <property type="entry name" value="Multihaem_cyt_sf"/>
</dbReference>
<organism evidence="4 5">
    <name type="scientific">Aporhodopirellula rubra</name>
    <dbReference type="NCBI Taxonomy" id="980271"/>
    <lineage>
        <taxon>Bacteria</taxon>
        <taxon>Pseudomonadati</taxon>
        <taxon>Planctomycetota</taxon>
        <taxon>Planctomycetia</taxon>
        <taxon>Pirellulales</taxon>
        <taxon>Pirellulaceae</taxon>
        <taxon>Aporhodopirellula</taxon>
    </lineage>
</organism>
<feature type="domain" description="Outer membrane cytochrome MtrC/MtrF-like" evidence="3">
    <location>
        <begin position="243"/>
        <end position="367"/>
    </location>
</feature>
<feature type="region of interest" description="Disordered" evidence="1">
    <location>
        <begin position="64"/>
        <end position="83"/>
    </location>
</feature>
<dbReference type="AlphaFoldDB" id="A0A7W5DUJ4"/>
<dbReference type="InterPro" id="IPR054337">
    <property type="entry name" value="Mtrc-MtrF-like_dom_II/IV"/>
</dbReference>
<dbReference type="Proteomes" id="UP000536179">
    <property type="component" value="Unassembled WGS sequence"/>
</dbReference>
<name>A0A7W5DUJ4_9BACT</name>
<feature type="region of interest" description="Disordered" evidence="1">
    <location>
        <begin position="507"/>
        <end position="526"/>
    </location>
</feature>
<evidence type="ECO:0000256" key="1">
    <source>
        <dbReference type="SAM" id="MobiDB-lite"/>
    </source>
</evidence>
<protein>
    <recommendedName>
        <fullName evidence="3">Outer membrane cytochrome MtrC/MtrF-like domain-containing protein</fullName>
    </recommendedName>
</protein>
<evidence type="ECO:0000313" key="5">
    <source>
        <dbReference type="Proteomes" id="UP000536179"/>
    </source>
</evidence>
<feature type="compositionally biased region" description="Polar residues" evidence="1">
    <location>
        <begin position="507"/>
        <end position="524"/>
    </location>
</feature>
<evidence type="ECO:0000256" key="2">
    <source>
        <dbReference type="SAM" id="Phobius"/>
    </source>
</evidence>
<accession>A0A7W5DUJ4</accession>
<feature type="region of interest" description="Disordered" evidence="1">
    <location>
        <begin position="1"/>
        <end position="54"/>
    </location>
</feature>
<dbReference type="Pfam" id="PF22113">
    <property type="entry name" value="Mtrc-MtrF_II-IV_dom"/>
    <property type="match status" value="1"/>
</dbReference>
<feature type="compositionally biased region" description="Basic and acidic residues" evidence="1">
    <location>
        <begin position="1"/>
        <end position="10"/>
    </location>
</feature>
<keyword evidence="2" id="KW-0812">Transmembrane</keyword>
<comment type="caution">
    <text evidence="4">The sequence shown here is derived from an EMBL/GenBank/DDBJ whole genome shotgun (WGS) entry which is preliminary data.</text>
</comment>
<keyword evidence="2" id="KW-0472">Membrane</keyword>
<sequence>MTRSSQRDQIDLPDPPRVQHPGHPYQCGRGHGGVTGASQSSSDASPCAEGPSVSGECPLARHCAGRGSKSGAPKKKGALDNTPCRPIPTWAGRRRRWTAGALLLFAFALVGVFGTSLAPEFVRPGNLSTSHAQILTGDLTSGGCTVCHGNVSAETWMAMKDAGHVETEASLTMTDRCVACHHDRIPTDFATSAHNLSVETRVAIGDQRRDIFLAAKEKGEIRTVSKSSAAIWLPPPAISQDEVACSVCHREHHGADADIKAIADSRCQTCHSQQFGSFASSHPEFTDWPQSSPHAIAFDHSRHATIHYPKTAEAAASDESVSVLQFDCRACHVVDGAGSSNLAGGLLNDSIVSTLPFESACVSCHDQSLGVQIASGPALIELPILPPEIADQLESWPADATGSPDGKLSAWMLLLLRDQDPSIDFAPLADLSLVDWRLPHNQDLAVRLGRAIRQFAIALSLDGQSFLLEAAERAGADPTTARAFASSFPTQVMRDAAADWFGKPTSSAGDRFSARQTPASNNDQFLDDDLTSAGDDLLVDWSAQEDDDLLLSGDASASLDDPLGGDLLSGGPASATTQKAFANWEDELGRRFDAAHSQALGGWYRDDLTLSIRYRGAGHSDAVLRSLIEMAETSDHALRDLVMEQPAVAACVTCHSQLPWRETTSNSLRDRLTRFTHRPHLDIAALQNCEHCHTMHSNVGADPSLPAVEAVAERGGVETLYRALDLVNAVSAKPDLGLAASDHSLTGGFHHDSIEPGTAKPQLNGHSDFLPLRKVACAHCHTAKAAGDHCTTCHRYHVGDVLSNPTTADSVEPVR</sequence>
<dbReference type="EMBL" id="JACHXU010000001">
    <property type="protein sequence ID" value="MBB3204620.1"/>
    <property type="molecule type" value="Genomic_DNA"/>
</dbReference>
<keyword evidence="2" id="KW-1133">Transmembrane helix</keyword>
<evidence type="ECO:0000259" key="3">
    <source>
        <dbReference type="Pfam" id="PF22113"/>
    </source>
</evidence>
<dbReference type="Gene3D" id="1.10.780.10">
    <property type="entry name" value="Hydroxylamine Oxidoreductase, Chain A, domain 1"/>
    <property type="match status" value="1"/>
</dbReference>
<reference evidence="4 5" key="1">
    <citation type="submission" date="2020-08" db="EMBL/GenBank/DDBJ databases">
        <title>Genomic Encyclopedia of Type Strains, Phase III (KMG-III): the genomes of soil and plant-associated and newly described type strains.</title>
        <authorList>
            <person name="Whitman W."/>
        </authorList>
    </citation>
    <scope>NUCLEOTIDE SEQUENCE [LARGE SCALE GENOMIC DNA]</scope>
    <source>
        <strain evidence="4 5">CECT 8075</strain>
    </source>
</reference>
<proteinExistence type="predicted"/>
<feature type="transmembrane region" description="Helical" evidence="2">
    <location>
        <begin position="97"/>
        <end position="118"/>
    </location>
</feature>
<evidence type="ECO:0000313" key="4">
    <source>
        <dbReference type="EMBL" id="MBB3204620.1"/>
    </source>
</evidence>
<keyword evidence="5" id="KW-1185">Reference proteome</keyword>
<dbReference type="RefSeq" id="WP_221224794.1">
    <property type="nucleotide sequence ID" value="NZ_JACHXU010000001.1"/>
</dbReference>
<dbReference type="SUPFAM" id="SSF48695">
    <property type="entry name" value="Multiheme cytochromes"/>
    <property type="match status" value="2"/>
</dbReference>